<dbReference type="Gene3D" id="3.40.630.40">
    <property type="entry name" value="Zn-dependent exopeptidases"/>
    <property type="match status" value="1"/>
</dbReference>
<dbReference type="InterPro" id="IPR050695">
    <property type="entry name" value="N-acetylmuramoyl_amidase_3"/>
</dbReference>
<dbReference type="RefSeq" id="WP_205134134.1">
    <property type="nucleotide sequence ID" value="NZ_JACSNT010000013.1"/>
</dbReference>
<evidence type="ECO:0000313" key="3">
    <source>
        <dbReference type="EMBL" id="MBM6878382.1"/>
    </source>
</evidence>
<reference evidence="3 4" key="1">
    <citation type="journal article" date="2021" name="Sci. Rep.">
        <title>The distribution of antibiotic resistance genes in chicken gut microbiota commensals.</title>
        <authorList>
            <person name="Juricova H."/>
            <person name="Matiasovicova J."/>
            <person name="Kubasova T."/>
            <person name="Cejkova D."/>
            <person name="Rychlik I."/>
        </authorList>
    </citation>
    <scope>NUCLEOTIDE SEQUENCE [LARGE SCALE GENOMIC DNA]</scope>
    <source>
        <strain evidence="3 4">An431b</strain>
    </source>
</reference>
<dbReference type="Pfam" id="PF01520">
    <property type="entry name" value="Amidase_3"/>
    <property type="match status" value="1"/>
</dbReference>
<keyword evidence="4" id="KW-1185">Reference proteome</keyword>
<feature type="domain" description="MurNAc-LAA" evidence="2">
    <location>
        <begin position="108"/>
        <end position="220"/>
    </location>
</feature>
<protein>
    <submittedName>
        <fullName evidence="3">N-acetylmuramoyl-L-alanine amidase</fullName>
    </submittedName>
</protein>
<sequence length="239" mass="26069">MKGTGAFGKGTKRMALCLLVAAGCVLGMEEAEDVMLPAAAKVIVLDAGHGGWDPGKTGRTGRNEAELNLAVTEKLAHFLEQGGATVYFTRVDENALGEKKREDMAERKTVANDSGADLLISIHQNAFPSSSAKGAQVFYHKNSEAGKLLAEYIQASLKERADEENTRQAKANGDYYVLRTTEIPAVLVECGFLSNEEEERRLNEEEYQERVAWAIYCGILEYFSQTEGGGGLQGDKKRI</sequence>
<name>A0ABS2GCP6_9FIRM</name>
<keyword evidence="1" id="KW-0378">Hydrolase</keyword>
<organism evidence="3 4">
    <name type="scientific">Anaerotignum lactatifermentans</name>
    <dbReference type="NCBI Taxonomy" id="160404"/>
    <lineage>
        <taxon>Bacteria</taxon>
        <taxon>Bacillati</taxon>
        <taxon>Bacillota</taxon>
        <taxon>Clostridia</taxon>
        <taxon>Lachnospirales</taxon>
        <taxon>Anaerotignaceae</taxon>
        <taxon>Anaerotignum</taxon>
    </lineage>
</organism>
<proteinExistence type="predicted"/>
<evidence type="ECO:0000313" key="4">
    <source>
        <dbReference type="Proteomes" id="UP000729290"/>
    </source>
</evidence>
<dbReference type="CDD" id="cd02696">
    <property type="entry name" value="MurNAc-LAA"/>
    <property type="match status" value="1"/>
</dbReference>
<evidence type="ECO:0000259" key="2">
    <source>
        <dbReference type="SMART" id="SM00646"/>
    </source>
</evidence>
<dbReference type="SMART" id="SM00646">
    <property type="entry name" value="Ami_3"/>
    <property type="match status" value="1"/>
</dbReference>
<evidence type="ECO:0000256" key="1">
    <source>
        <dbReference type="ARBA" id="ARBA00022801"/>
    </source>
</evidence>
<dbReference type="Proteomes" id="UP000729290">
    <property type="component" value="Unassembled WGS sequence"/>
</dbReference>
<dbReference type="PROSITE" id="PS51257">
    <property type="entry name" value="PROKAR_LIPOPROTEIN"/>
    <property type="match status" value="1"/>
</dbReference>
<gene>
    <name evidence="3" type="ORF">H9X83_09480</name>
</gene>
<dbReference type="PANTHER" id="PTHR30404">
    <property type="entry name" value="N-ACETYLMURAMOYL-L-ALANINE AMIDASE"/>
    <property type="match status" value="1"/>
</dbReference>
<comment type="caution">
    <text evidence="3">The sequence shown here is derived from an EMBL/GenBank/DDBJ whole genome shotgun (WGS) entry which is preliminary data.</text>
</comment>
<dbReference type="SUPFAM" id="SSF53187">
    <property type="entry name" value="Zn-dependent exopeptidases"/>
    <property type="match status" value="1"/>
</dbReference>
<accession>A0ABS2GCP6</accession>
<dbReference type="PANTHER" id="PTHR30404:SF0">
    <property type="entry name" value="N-ACETYLMURAMOYL-L-ALANINE AMIDASE AMIC"/>
    <property type="match status" value="1"/>
</dbReference>
<dbReference type="EMBL" id="JACSNV010000013">
    <property type="protein sequence ID" value="MBM6878382.1"/>
    <property type="molecule type" value="Genomic_DNA"/>
</dbReference>
<dbReference type="InterPro" id="IPR002508">
    <property type="entry name" value="MurNAc-LAA_cat"/>
</dbReference>